<dbReference type="Proteomes" id="UP000571017">
    <property type="component" value="Unassembled WGS sequence"/>
</dbReference>
<dbReference type="InterPro" id="IPR029787">
    <property type="entry name" value="Nucleotide_cyclase"/>
</dbReference>
<evidence type="ECO:0000313" key="3">
    <source>
        <dbReference type="EMBL" id="MBA2175059.1"/>
    </source>
</evidence>
<reference evidence="3 4" key="1">
    <citation type="journal article" date="2004" name="Extremophiles">
        <title>Halobacillus locisalis sp. nov., a halophilic bacterium isolated from a marine solar saltern of the Yellow Sea in Korea.</title>
        <authorList>
            <person name="Yoon J.H."/>
            <person name="Kang K.H."/>
            <person name="Oh T.K."/>
            <person name="Park Y.H."/>
        </authorList>
    </citation>
    <scope>NUCLEOTIDE SEQUENCE [LARGE SCALE GENOMIC DNA]</scope>
    <source>
        <strain evidence="3 4">KCTC 3788</strain>
    </source>
</reference>
<evidence type="ECO:0000259" key="1">
    <source>
        <dbReference type="PROSITE" id="PS50112"/>
    </source>
</evidence>
<comment type="caution">
    <text evidence="3">The sequence shown here is derived from an EMBL/GenBank/DDBJ whole genome shotgun (WGS) entry which is preliminary data.</text>
</comment>
<gene>
    <name evidence="3" type="ORF">H0266_09160</name>
</gene>
<proteinExistence type="predicted"/>
<dbReference type="InterPro" id="IPR035965">
    <property type="entry name" value="PAS-like_dom_sf"/>
</dbReference>
<dbReference type="Pfam" id="PF00990">
    <property type="entry name" value="GGDEF"/>
    <property type="match status" value="1"/>
</dbReference>
<dbReference type="InterPro" id="IPR043128">
    <property type="entry name" value="Rev_trsase/Diguanyl_cyclase"/>
</dbReference>
<dbReference type="SUPFAM" id="SSF55073">
    <property type="entry name" value="Nucleotide cyclase"/>
    <property type="match status" value="1"/>
</dbReference>
<dbReference type="NCBIfam" id="TIGR00229">
    <property type="entry name" value="sensory_box"/>
    <property type="match status" value="1"/>
</dbReference>
<dbReference type="NCBIfam" id="TIGR00254">
    <property type="entry name" value="GGDEF"/>
    <property type="match status" value="1"/>
</dbReference>
<sequence>MQGIAQLLNHTSFLEQWLHSMNVAIAVIEQNNDLYTYTYMNEEMRKSFGECIGKTIEAVHTKEEVGVLARSLKLAGSGEGFSRAERVTVQSIPSTNSYILEWKKESVENNYKSMVEESPNSIIVHDCHNHLIYANHSGVELLGANHLSELLGRDVSTFIQNEPRVDIRNRLNKVLGGEPGSVLLERTIKRIDGRSIEIEMSGSRVEFNGAPAVQTLCRNISERRRKQSRLEEMAYYDQLTQVSNRRYFFNQLQVELEEVDENESILSLLFIDLDNFKDINDQYGHQVGDDVLVIFTKRVKQMLRDTDTFSRLGGDEFVVLLTNLQSSSDPEQVAERMIERVTQPIVIDEKELHISVSIGISIYPDHGTTREGLLTKADQALYEAKNNGRKCVEVYKHV</sequence>
<dbReference type="FunFam" id="3.30.70.270:FF:000001">
    <property type="entry name" value="Diguanylate cyclase domain protein"/>
    <property type="match status" value="1"/>
</dbReference>
<dbReference type="PROSITE" id="PS50112">
    <property type="entry name" value="PAS"/>
    <property type="match status" value="1"/>
</dbReference>
<organism evidence="3 4">
    <name type="scientific">Halobacillus locisalis</name>
    <dbReference type="NCBI Taxonomy" id="220753"/>
    <lineage>
        <taxon>Bacteria</taxon>
        <taxon>Bacillati</taxon>
        <taxon>Bacillota</taxon>
        <taxon>Bacilli</taxon>
        <taxon>Bacillales</taxon>
        <taxon>Bacillaceae</taxon>
        <taxon>Halobacillus</taxon>
    </lineage>
</organism>
<dbReference type="Gene3D" id="3.30.450.20">
    <property type="entry name" value="PAS domain"/>
    <property type="match status" value="1"/>
</dbReference>
<dbReference type="SMART" id="SM00091">
    <property type="entry name" value="PAS"/>
    <property type="match status" value="2"/>
</dbReference>
<evidence type="ECO:0000313" key="4">
    <source>
        <dbReference type="Proteomes" id="UP000571017"/>
    </source>
</evidence>
<feature type="domain" description="PAS" evidence="1">
    <location>
        <begin position="107"/>
        <end position="178"/>
    </location>
</feature>
<dbReference type="RefSeq" id="WP_181472101.1">
    <property type="nucleotide sequence ID" value="NZ_JACEFG010000002.1"/>
</dbReference>
<dbReference type="Gene3D" id="3.30.70.270">
    <property type="match status" value="1"/>
</dbReference>
<dbReference type="CDD" id="cd01949">
    <property type="entry name" value="GGDEF"/>
    <property type="match status" value="1"/>
</dbReference>
<dbReference type="InterPro" id="IPR052163">
    <property type="entry name" value="DGC-Regulatory_Protein"/>
</dbReference>
<dbReference type="PANTHER" id="PTHR46663">
    <property type="entry name" value="DIGUANYLATE CYCLASE DGCT-RELATED"/>
    <property type="match status" value="1"/>
</dbReference>
<dbReference type="GO" id="GO:0006355">
    <property type="term" value="P:regulation of DNA-templated transcription"/>
    <property type="evidence" value="ECO:0007669"/>
    <property type="project" value="InterPro"/>
</dbReference>
<protein>
    <submittedName>
        <fullName evidence="3">GGDEF domain-containing protein</fullName>
    </submittedName>
</protein>
<evidence type="ECO:0000259" key="2">
    <source>
        <dbReference type="PROSITE" id="PS50887"/>
    </source>
</evidence>
<accession>A0A838CTB0</accession>
<dbReference type="SUPFAM" id="SSF55785">
    <property type="entry name" value="PYP-like sensor domain (PAS domain)"/>
    <property type="match status" value="1"/>
</dbReference>
<dbReference type="PANTHER" id="PTHR46663:SF2">
    <property type="entry name" value="GGDEF DOMAIN-CONTAINING PROTEIN"/>
    <property type="match status" value="1"/>
</dbReference>
<dbReference type="InterPro" id="IPR013767">
    <property type="entry name" value="PAS_fold"/>
</dbReference>
<dbReference type="Pfam" id="PF00989">
    <property type="entry name" value="PAS"/>
    <property type="match status" value="1"/>
</dbReference>
<dbReference type="EMBL" id="JACEFG010000002">
    <property type="protein sequence ID" value="MBA2175059.1"/>
    <property type="molecule type" value="Genomic_DNA"/>
</dbReference>
<name>A0A838CTB0_9BACI</name>
<dbReference type="InterPro" id="IPR000014">
    <property type="entry name" value="PAS"/>
</dbReference>
<dbReference type="InterPro" id="IPR000160">
    <property type="entry name" value="GGDEF_dom"/>
</dbReference>
<dbReference type="CDD" id="cd00130">
    <property type="entry name" value="PAS"/>
    <property type="match status" value="1"/>
</dbReference>
<keyword evidence="4" id="KW-1185">Reference proteome</keyword>
<feature type="domain" description="GGDEF" evidence="2">
    <location>
        <begin position="264"/>
        <end position="397"/>
    </location>
</feature>
<dbReference type="AlphaFoldDB" id="A0A838CTB0"/>
<dbReference type="PROSITE" id="PS50887">
    <property type="entry name" value="GGDEF"/>
    <property type="match status" value="1"/>
</dbReference>
<dbReference type="SMART" id="SM00267">
    <property type="entry name" value="GGDEF"/>
    <property type="match status" value="1"/>
</dbReference>